<dbReference type="InterPro" id="IPR032675">
    <property type="entry name" value="LRR_dom_sf"/>
</dbReference>
<dbReference type="STRING" id="1447883.A0A2B7Z3P9"/>
<name>A0A2B7Z3P9_POLH7</name>
<accession>A0A2B7Z3P9</accession>
<dbReference type="OrthoDB" id="4501663at2759"/>
<dbReference type="EMBL" id="PDNA01000002">
    <property type="protein sequence ID" value="PGH28030.1"/>
    <property type="molecule type" value="Genomic_DNA"/>
</dbReference>
<reference evidence="1 2" key="1">
    <citation type="submission" date="2017-10" db="EMBL/GenBank/DDBJ databases">
        <title>Comparative genomics in systemic dimorphic fungi from Ajellomycetaceae.</title>
        <authorList>
            <person name="Munoz J.F."/>
            <person name="Mcewen J.G."/>
            <person name="Clay O.K."/>
            <person name="Cuomo C.A."/>
        </authorList>
    </citation>
    <scope>NUCLEOTIDE SEQUENCE [LARGE SCALE GENOMIC DNA]</scope>
    <source>
        <strain evidence="1 2">UAMH7299</strain>
    </source>
</reference>
<dbReference type="Gene3D" id="3.80.10.10">
    <property type="entry name" value="Ribonuclease Inhibitor"/>
    <property type="match status" value="1"/>
</dbReference>
<evidence type="ECO:0000313" key="1">
    <source>
        <dbReference type="EMBL" id="PGH28030.1"/>
    </source>
</evidence>
<dbReference type="Proteomes" id="UP000224634">
    <property type="component" value="Unassembled WGS sequence"/>
</dbReference>
<comment type="caution">
    <text evidence="1">The sequence shown here is derived from an EMBL/GenBank/DDBJ whole genome shotgun (WGS) entry which is preliminary data.</text>
</comment>
<evidence type="ECO:0008006" key="3">
    <source>
        <dbReference type="Google" id="ProtNLM"/>
    </source>
</evidence>
<evidence type="ECO:0000313" key="2">
    <source>
        <dbReference type="Proteomes" id="UP000224634"/>
    </source>
</evidence>
<keyword evidence="2" id="KW-1185">Reference proteome</keyword>
<dbReference type="AlphaFoldDB" id="A0A2B7Z3P9"/>
<proteinExistence type="predicted"/>
<sequence>MVEISGIFQQSQSMQLSKLLVRVLEKLERLEVIRWECTLVPSNILLHLNQRQRTPRVYIKTHGTLLSRDYSDRPKFNSPSIWSFSTSLSPANFCQHNAVKNLIFSSPSLQTLRIRIRYGVESGLPVLFILDRNDVLPAIKTMKLTNCRFERNQAERWAQCLQADHLKSLTLDGTDHLTDLLIHLTGRVPNLTSLGLRIRPDRYGNLSRTCAALEKFLRGINALESFTAFDFPRSILSTVVTLQGPHLRTLRFRRTRFNGPGKSVFTFAELRSYALSLPRLERLGIDLCVYQPPCYSYDILLGIGRFPGLKHVELNVPFLRGEYAAYHVNALGAEMVFRHLSWAKMWYKKLRPQEGPWARFETLDIKLGEWEPIRPPLASGSPIRQQMYTCRRVSDSSDKPMTVLVTRGYEPGDDDNRYERALASAGLRDMADGL</sequence>
<gene>
    <name evidence="1" type="ORF">AJ80_00285</name>
</gene>
<organism evidence="1 2">
    <name type="scientific">Polytolypa hystricis (strain UAMH7299)</name>
    <dbReference type="NCBI Taxonomy" id="1447883"/>
    <lineage>
        <taxon>Eukaryota</taxon>
        <taxon>Fungi</taxon>
        <taxon>Dikarya</taxon>
        <taxon>Ascomycota</taxon>
        <taxon>Pezizomycotina</taxon>
        <taxon>Eurotiomycetes</taxon>
        <taxon>Eurotiomycetidae</taxon>
        <taxon>Onygenales</taxon>
        <taxon>Onygenales incertae sedis</taxon>
        <taxon>Polytolypa</taxon>
    </lineage>
</organism>
<dbReference type="SUPFAM" id="SSF52047">
    <property type="entry name" value="RNI-like"/>
    <property type="match status" value="1"/>
</dbReference>
<protein>
    <recommendedName>
        <fullName evidence="3">F-box domain-containing protein</fullName>
    </recommendedName>
</protein>